<dbReference type="GeneID" id="113401116"/>
<gene>
    <name evidence="3" type="primary">LOC113401116</name>
</gene>
<name>A0A8B8IHS7_VANTA</name>
<keyword evidence="2" id="KW-1185">Reference proteome</keyword>
<dbReference type="OrthoDB" id="6857353at2759"/>
<accession>A0A8B8IHS7</accession>
<dbReference type="Proteomes" id="UP001652626">
    <property type="component" value="Chromosome 7"/>
</dbReference>
<keyword evidence="1" id="KW-0732">Signal</keyword>
<sequence>MELLLYIIIFGYLFNRTELKPIDESVTLKLPMAIESGMNIILGGILNNEHDQLSLTFSGEKMSAQDECHVKYIPEEKKFLLTNDGVETSVSLPKLKTISYPSPFVLQFNARTVLENDTDKHVMELYYEGAGIVRGSLGEFINFHSFDLVDSITVKGFSNVHNVTFSFKREEIQLLK</sequence>
<dbReference type="RefSeq" id="XP_026496633.2">
    <property type="nucleotide sequence ID" value="XM_026640848.2"/>
</dbReference>
<organism evidence="2 3">
    <name type="scientific">Vanessa tameamea</name>
    <name type="common">Kamehameha butterfly</name>
    <dbReference type="NCBI Taxonomy" id="334116"/>
    <lineage>
        <taxon>Eukaryota</taxon>
        <taxon>Metazoa</taxon>
        <taxon>Ecdysozoa</taxon>
        <taxon>Arthropoda</taxon>
        <taxon>Hexapoda</taxon>
        <taxon>Insecta</taxon>
        <taxon>Pterygota</taxon>
        <taxon>Neoptera</taxon>
        <taxon>Endopterygota</taxon>
        <taxon>Lepidoptera</taxon>
        <taxon>Glossata</taxon>
        <taxon>Ditrysia</taxon>
        <taxon>Papilionoidea</taxon>
        <taxon>Nymphalidae</taxon>
        <taxon>Nymphalinae</taxon>
        <taxon>Vanessa</taxon>
    </lineage>
</organism>
<dbReference type="AlphaFoldDB" id="A0A8B8IHS7"/>
<evidence type="ECO:0000313" key="2">
    <source>
        <dbReference type="Proteomes" id="UP001652626"/>
    </source>
</evidence>
<proteinExistence type="predicted"/>
<protein>
    <submittedName>
        <fullName evidence="3">Uncharacterized protein LOC113401116</fullName>
    </submittedName>
</protein>
<evidence type="ECO:0000313" key="3">
    <source>
        <dbReference type="RefSeq" id="XP_026496633.2"/>
    </source>
</evidence>
<reference evidence="3" key="1">
    <citation type="submission" date="2025-08" db="UniProtKB">
        <authorList>
            <consortium name="RefSeq"/>
        </authorList>
    </citation>
    <scope>IDENTIFICATION</scope>
    <source>
        <tissue evidence="3">Whole body</tissue>
    </source>
</reference>
<feature type="signal peptide" evidence="1">
    <location>
        <begin position="1"/>
        <end position="19"/>
    </location>
</feature>
<evidence type="ECO:0000256" key="1">
    <source>
        <dbReference type="SAM" id="SignalP"/>
    </source>
</evidence>
<feature type="chain" id="PRO_5046017796" evidence="1">
    <location>
        <begin position="20"/>
        <end position="176"/>
    </location>
</feature>